<dbReference type="AlphaFoldDB" id="A0A2S6IAE1"/>
<evidence type="ECO:0000256" key="2">
    <source>
        <dbReference type="ARBA" id="ARBA00011838"/>
    </source>
</evidence>
<evidence type="ECO:0000256" key="3">
    <source>
        <dbReference type="ARBA" id="ARBA00022980"/>
    </source>
</evidence>
<dbReference type="NCBIfam" id="TIGR01066">
    <property type="entry name" value="rplM_bact"/>
    <property type="match status" value="1"/>
</dbReference>
<evidence type="ECO:0000256" key="5">
    <source>
        <dbReference type="ARBA" id="ARBA00035201"/>
    </source>
</evidence>
<name>A0A2S6IAE1_9BACT</name>
<keyword evidence="3 6" id="KW-0689">Ribosomal protein</keyword>
<proteinExistence type="inferred from homology"/>
<dbReference type="FunFam" id="3.90.1180.10:FF:000001">
    <property type="entry name" value="50S ribosomal protein L13"/>
    <property type="match status" value="1"/>
</dbReference>
<dbReference type="Gene3D" id="3.90.1180.10">
    <property type="entry name" value="Ribosomal protein L13"/>
    <property type="match status" value="1"/>
</dbReference>
<dbReference type="PANTHER" id="PTHR11545">
    <property type="entry name" value="RIBOSOMAL PROTEIN L13"/>
    <property type="match status" value="1"/>
</dbReference>
<dbReference type="Proteomes" id="UP000237662">
    <property type="component" value="Unassembled WGS sequence"/>
</dbReference>
<evidence type="ECO:0000313" key="8">
    <source>
        <dbReference type="Proteomes" id="UP000237662"/>
    </source>
</evidence>
<dbReference type="PIRSF" id="PIRSF002181">
    <property type="entry name" value="Ribosomal_L13"/>
    <property type="match status" value="1"/>
</dbReference>
<dbReference type="GO" id="GO:0022625">
    <property type="term" value="C:cytosolic large ribosomal subunit"/>
    <property type="evidence" value="ECO:0007669"/>
    <property type="project" value="TreeGrafter"/>
</dbReference>
<evidence type="ECO:0000256" key="6">
    <source>
        <dbReference type="HAMAP-Rule" id="MF_01366"/>
    </source>
</evidence>
<dbReference type="SUPFAM" id="SSF52161">
    <property type="entry name" value="Ribosomal protein L13"/>
    <property type="match status" value="1"/>
</dbReference>
<evidence type="ECO:0000313" key="7">
    <source>
        <dbReference type="EMBL" id="PPK88429.1"/>
    </source>
</evidence>
<keyword evidence="4 6" id="KW-0687">Ribonucleoprotein</keyword>
<keyword evidence="8" id="KW-1185">Reference proteome</keyword>
<comment type="caution">
    <text evidence="7">The sequence shown here is derived from an EMBL/GenBank/DDBJ whole genome shotgun (WGS) entry which is preliminary data.</text>
</comment>
<comment type="subunit">
    <text evidence="2 6">Part of the 50S ribosomal subunit.</text>
</comment>
<dbReference type="PANTHER" id="PTHR11545:SF2">
    <property type="entry name" value="LARGE RIBOSOMAL SUBUNIT PROTEIN UL13M"/>
    <property type="match status" value="1"/>
</dbReference>
<comment type="similarity">
    <text evidence="1 6">Belongs to the universal ribosomal protein uL13 family.</text>
</comment>
<organism evidence="7 8">
    <name type="scientific">Neolewinella xylanilytica</name>
    <dbReference type="NCBI Taxonomy" id="1514080"/>
    <lineage>
        <taxon>Bacteria</taxon>
        <taxon>Pseudomonadati</taxon>
        <taxon>Bacteroidota</taxon>
        <taxon>Saprospiria</taxon>
        <taxon>Saprospirales</taxon>
        <taxon>Lewinellaceae</taxon>
        <taxon>Neolewinella</taxon>
    </lineage>
</organism>
<dbReference type="GO" id="GO:0006412">
    <property type="term" value="P:translation"/>
    <property type="evidence" value="ECO:0007669"/>
    <property type="project" value="UniProtKB-UniRule"/>
</dbReference>
<protein>
    <recommendedName>
        <fullName evidence="5 6">Large ribosomal subunit protein uL13</fullName>
    </recommendedName>
</protein>
<evidence type="ECO:0000256" key="1">
    <source>
        <dbReference type="ARBA" id="ARBA00006227"/>
    </source>
</evidence>
<dbReference type="Pfam" id="PF00572">
    <property type="entry name" value="Ribosomal_L13"/>
    <property type="match status" value="1"/>
</dbReference>
<accession>A0A2S6IAE1</accession>
<dbReference type="EMBL" id="PTJC01000005">
    <property type="protein sequence ID" value="PPK88429.1"/>
    <property type="molecule type" value="Genomic_DNA"/>
</dbReference>
<comment type="function">
    <text evidence="6">This protein is one of the early assembly proteins of the 50S ribosomal subunit, although it is not seen to bind rRNA by itself. It is important during the early stages of 50S assembly.</text>
</comment>
<gene>
    <name evidence="6" type="primary">rplM</name>
    <name evidence="7" type="ORF">CLV84_1396</name>
</gene>
<dbReference type="GO" id="GO:0003729">
    <property type="term" value="F:mRNA binding"/>
    <property type="evidence" value="ECO:0007669"/>
    <property type="project" value="UniProtKB-ARBA"/>
</dbReference>
<dbReference type="RefSeq" id="WP_104418976.1">
    <property type="nucleotide sequence ID" value="NZ_PTJC01000005.1"/>
</dbReference>
<dbReference type="InterPro" id="IPR005822">
    <property type="entry name" value="Ribosomal_uL13"/>
</dbReference>
<reference evidence="7 8" key="1">
    <citation type="submission" date="2018-02" db="EMBL/GenBank/DDBJ databases">
        <title>Genomic Encyclopedia of Archaeal and Bacterial Type Strains, Phase II (KMG-II): from individual species to whole genera.</title>
        <authorList>
            <person name="Goeker M."/>
        </authorList>
    </citation>
    <scope>NUCLEOTIDE SEQUENCE [LARGE SCALE GENOMIC DNA]</scope>
    <source>
        <strain evidence="7 8">DSM 29526</strain>
    </source>
</reference>
<dbReference type="OrthoDB" id="9801330at2"/>
<dbReference type="InterPro" id="IPR005823">
    <property type="entry name" value="Ribosomal_uL13_bac-type"/>
</dbReference>
<dbReference type="InterPro" id="IPR036899">
    <property type="entry name" value="Ribosomal_uL13_sf"/>
</dbReference>
<dbReference type="CDD" id="cd00392">
    <property type="entry name" value="Ribosomal_L13"/>
    <property type="match status" value="1"/>
</dbReference>
<dbReference type="GO" id="GO:0017148">
    <property type="term" value="P:negative regulation of translation"/>
    <property type="evidence" value="ECO:0007669"/>
    <property type="project" value="TreeGrafter"/>
</dbReference>
<dbReference type="GO" id="GO:0003735">
    <property type="term" value="F:structural constituent of ribosome"/>
    <property type="evidence" value="ECO:0007669"/>
    <property type="project" value="InterPro"/>
</dbReference>
<evidence type="ECO:0000256" key="4">
    <source>
        <dbReference type="ARBA" id="ARBA00023274"/>
    </source>
</evidence>
<dbReference type="HAMAP" id="MF_01366">
    <property type="entry name" value="Ribosomal_uL13"/>
    <property type="match status" value="1"/>
</dbReference>
<sequence length="146" mass="16670">MNTLSYKTQSANTATVERKWHVVDAEGEIVGRLATKIARVLRGKHKPDYTPHFDNGDHVIVINADKVRFTGQKFNKKVYLRHTGYPGGQRAATPRQIMDRKPELVLEHAVKGMMPKTKLGRAQYKKLYVYNGPEHPHTAQQPQELK</sequence>